<evidence type="ECO:0000313" key="1">
    <source>
        <dbReference type="EMBL" id="KAF5566050.1"/>
    </source>
</evidence>
<sequence>MDPNQNLEGQELAKRVAPLRRQLTSLVFPPIPPNITLTQLGQELNPIGLTDPLGNLVSLQFQCDMPRTSDITTSSSVCTGAVIYKGPYQDAVARVNRHQGSYYVLKTNNHQHWSLTRPPGWRAVWLTLRFVSSVNEKAKPVPELTGDDGDFVLILLPQGANLLPNQHPSLPFIGPRPRLVMEGMLVGRSYVEASEICQF</sequence>
<organism evidence="1 2">
    <name type="scientific">Fusarium phyllophilum</name>
    <dbReference type="NCBI Taxonomy" id="47803"/>
    <lineage>
        <taxon>Eukaryota</taxon>
        <taxon>Fungi</taxon>
        <taxon>Dikarya</taxon>
        <taxon>Ascomycota</taxon>
        <taxon>Pezizomycotina</taxon>
        <taxon>Sordariomycetes</taxon>
        <taxon>Hypocreomycetidae</taxon>
        <taxon>Hypocreales</taxon>
        <taxon>Nectriaceae</taxon>
        <taxon>Fusarium</taxon>
        <taxon>Fusarium fujikuroi species complex</taxon>
    </lineage>
</organism>
<evidence type="ECO:0000313" key="2">
    <source>
        <dbReference type="Proteomes" id="UP000582016"/>
    </source>
</evidence>
<comment type="caution">
    <text evidence="1">The sequence shown here is derived from an EMBL/GenBank/DDBJ whole genome shotgun (WGS) entry which is preliminary data.</text>
</comment>
<accession>A0A8H5NJ19</accession>
<dbReference type="OrthoDB" id="5085124at2759"/>
<dbReference type="Proteomes" id="UP000582016">
    <property type="component" value="Unassembled WGS sequence"/>
</dbReference>
<protein>
    <submittedName>
        <fullName evidence="1">Uncharacterized protein</fullName>
    </submittedName>
</protein>
<dbReference type="EMBL" id="JAAOAQ010000123">
    <property type="protein sequence ID" value="KAF5566050.1"/>
    <property type="molecule type" value="Genomic_DNA"/>
</dbReference>
<reference evidence="1 2" key="1">
    <citation type="submission" date="2020-05" db="EMBL/GenBank/DDBJ databases">
        <title>Identification and distribution of gene clusters putatively required for synthesis of sphingolipid metabolism inhibitors in phylogenetically diverse species of the filamentous fungus Fusarium.</title>
        <authorList>
            <person name="Kim H.-S."/>
            <person name="Busman M."/>
            <person name="Brown D.W."/>
            <person name="Divon H."/>
            <person name="Uhlig S."/>
            <person name="Proctor R.H."/>
        </authorList>
    </citation>
    <scope>NUCLEOTIDE SEQUENCE [LARGE SCALE GENOMIC DNA]</scope>
    <source>
        <strain evidence="1 2">NRRL 13617</strain>
    </source>
</reference>
<gene>
    <name evidence="1" type="ORF">FPHYL_3963</name>
</gene>
<name>A0A8H5NJ19_9HYPO</name>
<keyword evidence="2" id="KW-1185">Reference proteome</keyword>
<proteinExistence type="predicted"/>
<dbReference type="AlphaFoldDB" id="A0A8H5NJ19"/>